<feature type="compositionally biased region" description="Basic and acidic residues" evidence="1">
    <location>
        <begin position="736"/>
        <end position="754"/>
    </location>
</feature>
<reference evidence="3 4" key="1">
    <citation type="journal article" date="2018" name="Biotechnol. Biofuels">
        <title>Integrative visual omics of the white-rot fungus Polyporus brumalis exposes the biotechnological potential of its oxidative enzymes for delignifying raw plant biomass.</title>
        <authorList>
            <person name="Miyauchi S."/>
            <person name="Rancon A."/>
            <person name="Drula E."/>
            <person name="Hage H."/>
            <person name="Chaduli D."/>
            <person name="Favel A."/>
            <person name="Grisel S."/>
            <person name="Henrissat B."/>
            <person name="Herpoel-Gimbert I."/>
            <person name="Ruiz-Duenas F.J."/>
            <person name="Chevret D."/>
            <person name="Hainaut M."/>
            <person name="Lin J."/>
            <person name="Wang M."/>
            <person name="Pangilinan J."/>
            <person name="Lipzen A."/>
            <person name="Lesage-Meessen L."/>
            <person name="Navarro D."/>
            <person name="Riley R."/>
            <person name="Grigoriev I.V."/>
            <person name="Zhou S."/>
            <person name="Raouche S."/>
            <person name="Rosso M.N."/>
        </authorList>
    </citation>
    <scope>NUCLEOTIDE SEQUENCE [LARGE SCALE GENOMIC DNA]</scope>
    <source>
        <strain evidence="3 4">BRFM 1820</strain>
    </source>
</reference>
<feature type="domain" description="Fungal-type protein kinase" evidence="2">
    <location>
        <begin position="349"/>
        <end position="637"/>
    </location>
</feature>
<name>A0A371D2Z9_9APHY</name>
<organism evidence="3 4">
    <name type="scientific">Lentinus brumalis</name>
    <dbReference type="NCBI Taxonomy" id="2498619"/>
    <lineage>
        <taxon>Eukaryota</taxon>
        <taxon>Fungi</taxon>
        <taxon>Dikarya</taxon>
        <taxon>Basidiomycota</taxon>
        <taxon>Agaricomycotina</taxon>
        <taxon>Agaricomycetes</taxon>
        <taxon>Polyporales</taxon>
        <taxon>Polyporaceae</taxon>
        <taxon>Lentinus</taxon>
    </lineage>
</organism>
<feature type="domain" description="Fungal-type protein kinase" evidence="2">
    <location>
        <begin position="180"/>
        <end position="254"/>
    </location>
</feature>
<feature type="region of interest" description="Disordered" evidence="1">
    <location>
        <begin position="435"/>
        <end position="465"/>
    </location>
</feature>
<dbReference type="Proteomes" id="UP000256964">
    <property type="component" value="Unassembled WGS sequence"/>
</dbReference>
<accession>A0A371D2Z9</accession>
<sequence>MTGKVLWYSFSELQKMMVPRPLPHLMPSDEEVRTIHEALEDLLQNYHAQHFVAILNEHLLQSVAGASVRDVDYDTFKLSSPTHSLEGESHTALPSRTFRDSVPGCVFGLSSHEPDQMDPAHNKPDAALFDEDIELDGRHKWTYQRLFVDFKCAGVQNDPFEDKSLRDLEPDAVTRAGVRGQLIAYADRVFSYQHRSGLFSLCVIDREFRFMWWDRSGVMVSEKVDYVQHTRLLLEFLVGFLILDDVSQGIDMTAELLLEGTSDWEFMDLLARNQAKGCKLNVLSHHPGTTLDQQEFAAEPSHQSNPVPANCSSQHLTKPYTFSHVLELFLASLSPWPRYRLSIGTDTFLVGRPLHESPGFCGGGTRVYVAWPEQGCNFTFLKDTWRPFYEGVEAEGDVLAKLNDARVDNVPKLVCHADIASQVTATSRVWMLESRTNKERQPSKLEGARADRGAEGVSARPTKKRKIPVHEPQFCVRHLRHSRMAVSDIGLPLSDFRDSKQLVEIVRDAYEAHHQAVIRCNKIHRDITGGNIVIVPRLLRNPLWLTDKSIPQYHVVWQGMLSDWESSKPVAESGGRVKIPARQPERTVSVASSQMYRQVDGIRQGTWMYMPLTVQQDPMHVVDIADETESFFHVLLHTALEYVQLTPENTAWMLVSEYFHSFVTENGVRIGGGVKQTVLKAGTLSAYTYAPGKPIIFGTHEAPNAVLSTLVSTLLRMFSARYAVLDYESHRRRSVKTTEADSKRSPSHCAHESDSSSSSQPPMDGSARTPSIRSPSAPSGGSQSPTRQEWYEDVDRLPAAEYVPPPLIEHDPAGWISSVPEPSQEIREIAEKLTTHEEVRNILLAMTAMEPYVSKWPANDRKKGNVVYSAFETLH</sequence>
<evidence type="ECO:0000256" key="1">
    <source>
        <dbReference type="SAM" id="MobiDB-lite"/>
    </source>
</evidence>
<evidence type="ECO:0000313" key="3">
    <source>
        <dbReference type="EMBL" id="RDX46926.1"/>
    </source>
</evidence>
<proteinExistence type="predicted"/>
<dbReference type="AlphaFoldDB" id="A0A371D2Z9"/>
<gene>
    <name evidence="3" type="ORF">OH76DRAFT_1485190</name>
</gene>
<feature type="compositionally biased region" description="Low complexity" evidence="1">
    <location>
        <begin position="774"/>
        <end position="785"/>
    </location>
</feature>
<evidence type="ECO:0000259" key="2">
    <source>
        <dbReference type="Pfam" id="PF17667"/>
    </source>
</evidence>
<protein>
    <recommendedName>
        <fullName evidence="2">Fungal-type protein kinase domain-containing protein</fullName>
    </recommendedName>
</protein>
<feature type="compositionally biased region" description="Low complexity" evidence="1">
    <location>
        <begin position="755"/>
        <end position="766"/>
    </location>
</feature>
<dbReference type="OrthoDB" id="5592585at2759"/>
<feature type="region of interest" description="Disordered" evidence="1">
    <location>
        <begin position="733"/>
        <end position="789"/>
    </location>
</feature>
<evidence type="ECO:0000313" key="4">
    <source>
        <dbReference type="Proteomes" id="UP000256964"/>
    </source>
</evidence>
<dbReference type="EMBL" id="KZ857423">
    <property type="protein sequence ID" value="RDX46926.1"/>
    <property type="molecule type" value="Genomic_DNA"/>
</dbReference>
<dbReference type="PANTHER" id="PTHR38248">
    <property type="entry name" value="FUNK1 6"/>
    <property type="match status" value="1"/>
</dbReference>
<feature type="compositionally biased region" description="Basic and acidic residues" evidence="1">
    <location>
        <begin position="435"/>
        <end position="454"/>
    </location>
</feature>
<keyword evidence="4" id="KW-1185">Reference proteome</keyword>
<dbReference type="InterPro" id="IPR040976">
    <property type="entry name" value="Pkinase_fungal"/>
</dbReference>
<dbReference type="Pfam" id="PF17667">
    <property type="entry name" value="Pkinase_fungal"/>
    <property type="match status" value="2"/>
</dbReference>
<dbReference type="PANTHER" id="PTHR38248:SF2">
    <property type="entry name" value="FUNK1 11"/>
    <property type="match status" value="1"/>
</dbReference>